<evidence type="ECO:0000313" key="1">
    <source>
        <dbReference type="EMBL" id="MDC0721427.1"/>
    </source>
</evidence>
<proteinExistence type="predicted"/>
<dbReference type="Proteomes" id="UP001221686">
    <property type="component" value="Unassembled WGS sequence"/>
</dbReference>
<dbReference type="EMBL" id="JAQNDL010000003">
    <property type="protein sequence ID" value="MDC0721427.1"/>
    <property type="molecule type" value="Genomic_DNA"/>
</dbReference>
<sequence>MAIASNTVVLYKDANFSGTQYVIDVYRYTPKMVQSISGTSMQDQATSLRYNLQRGCVVTLFQNNVASLNFPSLKGAGKVLDLIGDGAEHEVRLSDYGMNDCVSAFWWRQVDLSQGYMELYDDADCRGQHTTIFIAEFPVNSEPYNVDGWQVDDKLSSVRWMGMADTIVVILYDHADGTGSSFSNINNGDGECLKLSAYSFNDKTSSFKVTRLKAVKEEIKQVVIHNVEPYNTSQTQLKSDGKVNGENTTAKVDCTYTATVTETTSVTVTESHTIGAALQYTYQWRRTPGSDQGWDLTLGMTYDYTKEQSNTNSTSKTIGLSFSQEYEVPPKSTWHFLWIASIGSVDEKFTATAIRWYDMPLKGTVLDGGLFMREETLTGMFTGVMYLDNYSDFSTKPIESAE</sequence>
<accession>A0ABT5E995</accession>
<reference evidence="1 2" key="1">
    <citation type="submission" date="2022-11" db="EMBL/GenBank/DDBJ databases">
        <title>Minimal conservation of predation-associated metabolite biosynthetic gene clusters underscores biosynthetic potential of Myxococcota including descriptions for ten novel species: Archangium lansinium sp. nov., Myxococcus landrumus sp. nov., Nannocystis bai.</title>
        <authorList>
            <person name="Ahearne A."/>
            <person name="Stevens C."/>
            <person name="Dowd S."/>
        </authorList>
    </citation>
    <scope>NUCLEOTIDE SEQUENCE [LARGE SCALE GENOMIC DNA]</scope>
    <source>
        <strain evidence="1 2">BB15-2</strain>
    </source>
</reference>
<dbReference type="SUPFAM" id="SSF56973">
    <property type="entry name" value="Aerolisin/ETX pore-forming domain"/>
    <property type="match status" value="1"/>
</dbReference>
<dbReference type="Gene3D" id="2.60.20.10">
    <property type="entry name" value="Crystallins"/>
    <property type="match status" value="2"/>
</dbReference>
<evidence type="ECO:0000313" key="2">
    <source>
        <dbReference type="Proteomes" id="UP001221686"/>
    </source>
</evidence>
<keyword evidence="2" id="KW-1185">Reference proteome</keyword>
<name>A0ABT5E995_9BACT</name>
<dbReference type="Gene3D" id="2.170.15.10">
    <property type="entry name" value="Proaerolysin, chain A, domain 3"/>
    <property type="match status" value="1"/>
</dbReference>
<organism evidence="1 2">
    <name type="scientific">Nannocystis bainbridge</name>
    <dbReference type="NCBI Taxonomy" id="2995303"/>
    <lineage>
        <taxon>Bacteria</taxon>
        <taxon>Pseudomonadati</taxon>
        <taxon>Myxococcota</taxon>
        <taxon>Polyangia</taxon>
        <taxon>Nannocystales</taxon>
        <taxon>Nannocystaceae</taxon>
        <taxon>Nannocystis</taxon>
    </lineage>
</organism>
<comment type="caution">
    <text evidence="1">The sequence shown here is derived from an EMBL/GenBank/DDBJ whole genome shotgun (WGS) entry which is preliminary data.</text>
</comment>
<dbReference type="RefSeq" id="WP_272089930.1">
    <property type="nucleotide sequence ID" value="NZ_JAQNDL010000003.1"/>
</dbReference>
<protein>
    <submittedName>
        <fullName evidence="1">Uncharacterized protein</fullName>
    </submittedName>
</protein>
<gene>
    <name evidence="1" type="ORF">POL25_31260</name>
</gene>